<gene>
    <name evidence="1" type="ORF">CJ255_09250</name>
</gene>
<comment type="caution">
    <text evidence="1">The sequence shown here is derived from an EMBL/GenBank/DDBJ whole genome shotgun (WGS) entry which is preliminary data.</text>
</comment>
<keyword evidence="2" id="KW-1185">Reference proteome</keyword>
<dbReference type="EMBL" id="NQWI01000032">
    <property type="protein sequence ID" value="PDW03361.1"/>
    <property type="molecule type" value="Genomic_DNA"/>
</dbReference>
<dbReference type="AlphaFoldDB" id="A0A2A6RKB6"/>
<reference evidence="2" key="1">
    <citation type="submission" date="2017-08" db="EMBL/GenBank/DDBJ databases">
        <authorList>
            <person name="Grouzdev D.S."/>
            <person name="Gaisin V.A."/>
            <person name="Rysina M.S."/>
            <person name="Gorlenko V.M."/>
        </authorList>
    </citation>
    <scope>NUCLEOTIDE SEQUENCE [LARGE SCALE GENOMIC DNA]</scope>
    <source>
        <strain evidence="2">Kir15-3F</strain>
    </source>
</reference>
<dbReference type="Proteomes" id="UP000220527">
    <property type="component" value="Unassembled WGS sequence"/>
</dbReference>
<sequence length="83" mass="9960">MSQKRFARQSKPRTRRKVFVIATEGEATEKIYFDVFNSDKFRREIIIIRLVYLALYHCQQKHVNMNLSVCLVNMIRVIIISRK</sequence>
<evidence type="ECO:0000313" key="1">
    <source>
        <dbReference type="EMBL" id="PDW03361.1"/>
    </source>
</evidence>
<evidence type="ECO:0008006" key="3">
    <source>
        <dbReference type="Google" id="ProtNLM"/>
    </source>
</evidence>
<protein>
    <recommendedName>
        <fullName evidence="3">RloB domain-containing protein</fullName>
    </recommendedName>
</protein>
<accession>A0A2A6RKB6</accession>
<proteinExistence type="predicted"/>
<organism evidence="1 2">
    <name type="scientific">Candidatus Viridilinea mediisalina</name>
    <dbReference type="NCBI Taxonomy" id="2024553"/>
    <lineage>
        <taxon>Bacteria</taxon>
        <taxon>Bacillati</taxon>
        <taxon>Chloroflexota</taxon>
        <taxon>Chloroflexia</taxon>
        <taxon>Chloroflexales</taxon>
        <taxon>Chloroflexineae</taxon>
        <taxon>Oscillochloridaceae</taxon>
        <taxon>Candidatus Viridilinea</taxon>
    </lineage>
</organism>
<evidence type="ECO:0000313" key="2">
    <source>
        <dbReference type="Proteomes" id="UP000220527"/>
    </source>
</evidence>
<name>A0A2A6RKB6_9CHLR</name>